<dbReference type="Gene3D" id="3.40.50.2000">
    <property type="entry name" value="Glycogen Phosphorylase B"/>
    <property type="match status" value="2"/>
</dbReference>
<dbReference type="PANTHER" id="PTHR12526">
    <property type="entry name" value="GLYCOSYLTRANSFERASE"/>
    <property type="match status" value="1"/>
</dbReference>
<comment type="caution">
    <text evidence="2">The sequence shown here is derived from an EMBL/GenBank/DDBJ whole genome shotgun (WGS) entry which is preliminary data.</text>
</comment>
<proteinExistence type="predicted"/>
<dbReference type="RefSeq" id="WP_254741481.1">
    <property type="nucleotide sequence ID" value="NZ_JANCLU010000008.1"/>
</dbReference>
<protein>
    <submittedName>
        <fullName evidence="2">Glycosyltransferase family 4 protein</fullName>
    </submittedName>
</protein>
<dbReference type="Pfam" id="PF13692">
    <property type="entry name" value="Glyco_trans_1_4"/>
    <property type="match status" value="1"/>
</dbReference>
<dbReference type="PANTHER" id="PTHR12526:SF634">
    <property type="entry name" value="BLL3361 PROTEIN"/>
    <property type="match status" value="1"/>
</dbReference>
<feature type="domain" description="Glycosyltransferase subfamily 4-like N-terminal" evidence="1">
    <location>
        <begin position="11"/>
        <end position="179"/>
    </location>
</feature>
<name>A0ABT1LBR6_9HYPH</name>
<dbReference type="InterPro" id="IPR028098">
    <property type="entry name" value="Glyco_trans_4-like_N"/>
</dbReference>
<organism evidence="2 3">
    <name type="scientific">Alsobacter ponti</name>
    <dbReference type="NCBI Taxonomy" id="2962936"/>
    <lineage>
        <taxon>Bacteria</taxon>
        <taxon>Pseudomonadati</taxon>
        <taxon>Pseudomonadota</taxon>
        <taxon>Alphaproteobacteria</taxon>
        <taxon>Hyphomicrobiales</taxon>
        <taxon>Alsobacteraceae</taxon>
        <taxon>Alsobacter</taxon>
    </lineage>
</organism>
<evidence type="ECO:0000313" key="3">
    <source>
        <dbReference type="Proteomes" id="UP001205890"/>
    </source>
</evidence>
<keyword evidence="3" id="KW-1185">Reference proteome</keyword>
<gene>
    <name evidence="2" type="ORF">NK718_10470</name>
</gene>
<dbReference type="SUPFAM" id="SSF53756">
    <property type="entry name" value="UDP-Glycosyltransferase/glycogen phosphorylase"/>
    <property type="match status" value="1"/>
</dbReference>
<evidence type="ECO:0000313" key="2">
    <source>
        <dbReference type="EMBL" id="MCP8938940.1"/>
    </source>
</evidence>
<reference evidence="2 3" key="1">
    <citation type="submission" date="2022-07" db="EMBL/GenBank/DDBJ databases">
        <authorList>
            <person name="Li W.-J."/>
            <person name="Deng Q.-Q."/>
        </authorList>
    </citation>
    <scope>NUCLEOTIDE SEQUENCE [LARGE SCALE GENOMIC DNA]</scope>
    <source>
        <strain evidence="2 3">SYSU M60028</strain>
    </source>
</reference>
<sequence>MTRLLMTTDAVGGVWTYALDLARGLAAHGTETILAVLGPEPDAAQEAAARAIPGLRLARTGLPLDWTATDRAEVAHAGARLAALAGEVEADLVQLHAPALAAGAAFPVPCLGVHHSCLATWHRAVKGDAALPEDFRWRVEMAADGLRAVDAVVAPSAAFARAVAEAYGLRRPPAVARNGRAPPPRSDAPAGTHELFALTAGRLWDEGKDVATLDRAAARLAWPVLAAGPLRAPHGGEAALRHARALGPLGEAEMRLWLRDAPVFASAALYEPFGLGVLEAAQAGCALVLSDIPTFRELWDGAALFAPPRDDAAFAQALDAVLRDEALRATLAAKAGRRARRYTVEAMAGRMARLHAALASDAGRKGRAA</sequence>
<accession>A0ABT1LBR6</accession>
<dbReference type="CDD" id="cd03801">
    <property type="entry name" value="GT4_PimA-like"/>
    <property type="match status" value="1"/>
</dbReference>
<dbReference type="Proteomes" id="UP001205890">
    <property type="component" value="Unassembled WGS sequence"/>
</dbReference>
<evidence type="ECO:0000259" key="1">
    <source>
        <dbReference type="Pfam" id="PF13439"/>
    </source>
</evidence>
<dbReference type="EMBL" id="JANCLU010000008">
    <property type="protein sequence ID" value="MCP8938940.1"/>
    <property type="molecule type" value="Genomic_DNA"/>
</dbReference>
<dbReference type="Pfam" id="PF13439">
    <property type="entry name" value="Glyco_transf_4"/>
    <property type="match status" value="1"/>
</dbReference>